<dbReference type="GO" id="GO:0003723">
    <property type="term" value="F:RNA binding"/>
    <property type="evidence" value="ECO:0007669"/>
    <property type="project" value="InterPro"/>
</dbReference>
<feature type="domain" description="Pseudouridine synthase II N-terminal" evidence="7">
    <location>
        <begin position="60"/>
        <end position="189"/>
    </location>
</feature>
<sequence>MNGIIAIEKPAGISSNKFLERLRNVWSSSKVFSDEIAIKLQQYKAETGKKPNRRKMRKVADIKLGHGGTLDPLASGVLVVGVGKGTKKLPQYLTGATKVYETVGLFGVATTSGDSEGDVLKESSVSHLNMEELKTVEEKFLGCLKQTPPIYAALKMNGKPLYEYARNGIPLPKPIEPREVNIFELKVFEDSLSREHDHKFLRPLTEEAKDTVSKLNANIADDVLYYSDKYCSAQGWDNQIAPIEKPIELTAEEREIIEKEGENYRAPTLHFKAKVSSGTYIRSLVSDIGKAMRSSAYMVELIRVEQQEWSLEKGNVFSLEDFIEHDEQVWRPVLEKVLENGGSVNVKEELQEASKKFASQVQPDIPSDSAAEPLNASEETLVQPRNESKRTLSDTE</sequence>
<evidence type="ECO:0000256" key="4">
    <source>
        <dbReference type="ARBA" id="ARBA00022694"/>
    </source>
</evidence>
<comment type="similarity">
    <text evidence="2">Belongs to the pseudouridine synthase TruB family.</text>
</comment>
<accession>A0A120K239</accession>
<dbReference type="InterPro" id="IPR002501">
    <property type="entry name" value="PsdUridine_synth_N"/>
</dbReference>
<dbReference type="Proteomes" id="UP000243052">
    <property type="component" value="Chromosome iv"/>
</dbReference>
<dbReference type="AlphaFoldDB" id="A0A120K239"/>
<dbReference type="STRING" id="45286.A0A120K239"/>
<dbReference type="Pfam" id="PF01509">
    <property type="entry name" value="TruB_N"/>
    <property type="match status" value="1"/>
</dbReference>
<comment type="catalytic activity">
    <reaction evidence="1">
        <text>a uridine in mRNA = a pseudouridine in mRNA</text>
        <dbReference type="Rhea" id="RHEA:56644"/>
        <dbReference type="Rhea" id="RHEA-COMP:14658"/>
        <dbReference type="Rhea" id="RHEA-COMP:14659"/>
        <dbReference type="ChEBI" id="CHEBI:65314"/>
        <dbReference type="ChEBI" id="CHEBI:65315"/>
    </reaction>
</comment>
<dbReference type="PANTHER" id="PTHR13767">
    <property type="entry name" value="TRNA-PSEUDOURIDINE SYNTHASE"/>
    <property type="match status" value="1"/>
</dbReference>
<dbReference type="InterPro" id="IPR014780">
    <property type="entry name" value="tRNA_psdUridine_synth_TruB"/>
</dbReference>
<dbReference type="EC" id="5.4.99.25" evidence="3"/>
<dbReference type="OrthoDB" id="9995526at2759"/>
<dbReference type="Gene3D" id="3.30.2350.10">
    <property type="entry name" value="Pseudouridine synthase"/>
    <property type="match status" value="1"/>
</dbReference>
<dbReference type="GO" id="GO:0160148">
    <property type="term" value="F:tRNA pseudouridine(55) synthase activity"/>
    <property type="evidence" value="ECO:0007669"/>
    <property type="project" value="UniProtKB-EC"/>
</dbReference>
<dbReference type="GeneID" id="28723569"/>
<reference evidence="8 9" key="1">
    <citation type="submission" date="2016-01" db="EMBL/GenBank/DDBJ databases">
        <title>Genome sequence of the yeast Holleya sinecauda.</title>
        <authorList>
            <person name="Dietrich F.S."/>
        </authorList>
    </citation>
    <scope>NUCLEOTIDE SEQUENCE [LARGE SCALE GENOMIC DNA]</scope>
    <source>
        <strain evidence="8 9">ATCC 58844</strain>
    </source>
</reference>
<dbReference type="PANTHER" id="PTHR13767:SF2">
    <property type="entry name" value="PSEUDOURIDYLATE SYNTHASE TRUB1"/>
    <property type="match status" value="1"/>
</dbReference>
<proteinExistence type="inferred from homology"/>
<gene>
    <name evidence="8" type="ORF">AW171_hschr42215</name>
</gene>
<evidence type="ECO:0000256" key="1">
    <source>
        <dbReference type="ARBA" id="ARBA00001166"/>
    </source>
</evidence>
<evidence type="ECO:0000259" key="7">
    <source>
        <dbReference type="Pfam" id="PF01509"/>
    </source>
</evidence>
<name>A0A120K239_9SACH</name>
<evidence type="ECO:0000256" key="2">
    <source>
        <dbReference type="ARBA" id="ARBA00008999"/>
    </source>
</evidence>
<dbReference type="GO" id="GO:0006400">
    <property type="term" value="P:tRNA modification"/>
    <property type="evidence" value="ECO:0007669"/>
    <property type="project" value="TreeGrafter"/>
</dbReference>
<protein>
    <recommendedName>
        <fullName evidence="3">tRNA pseudouridine(55) synthase</fullName>
        <ecNumber evidence="3">5.4.99.25</ecNumber>
    </recommendedName>
</protein>
<feature type="compositionally biased region" description="Basic and acidic residues" evidence="6">
    <location>
        <begin position="386"/>
        <end position="396"/>
    </location>
</feature>
<dbReference type="SUPFAM" id="SSF55120">
    <property type="entry name" value="Pseudouridine synthase"/>
    <property type="match status" value="1"/>
</dbReference>
<dbReference type="InterPro" id="IPR020103">
    <property type="entry name" value="PsdUridine_synth_cat_dom_sf"/>
</dbReference>
<dbReference type="RefSeq" id="XP_017987324.1">
    <property type="nucleotide sequence ID" value="XM_018132098.1"/>
</dbReference>
<organism evidence="8 9">
    <name type="scientific">Eremothecium sinecaudum</name>
    <dbReference type="NCBI Taxonomy" id="45286"/>
    <lineage>
        <taxon>Eukaryota</taxon>
        <taxon>Fungi</taxon>
        <taxon>Dikarya</taxon>
        <taxon>Ascomycota</taxon>
        <taxon>Saccharomycotina</taxon>
        <taxon>Saccharomycetes</taxon>
        <taxon>Saccharomycetales</taxon>
        <taxon>Saccharomycetaceae</taxon>
        <taxon>Eremothecium</taxon>
    </lineage>
</organism>
<evidence type="ECO:0000256" key="6">
    <source>
        <dbReference type="SAM" id="MobiDB-lite"/>
    </source>
</evidence>
<keyword evidence="9" id="KW-1185">Reference proteome</keyword>
<dbReference type="HAMAP" id="MF_01080">
    <property type="entry name" value="TruB_bact"/>
    <property type="match status" value="1"/>
</dbReference>
<evidence type="ECO:0000313" key="8">
    <source>
        <dbReference type="EMBL" id="AMD20328.1"/>
    </source>
</evidence>
<keyword evidence="4" id="KW-0819">tRNA processing</keyword>
<dbReference type="GO" id="GO:1990481">
    <property type="term" value="P:mRNA pseudouridine synthesis"/>
    <property type="evidence" value="ECO:0007669"/>
    <property type="project" value="TreeGrafter"/>
</dbReference>
<evidence type="ECO:0000313" key="9">
    <source>
        <dbReference type="Proteomes" id="UP000243052"/>
    </source>
</evidence>
<evidence type="ECO:0000256" key="3">
    <source>
        <dbReference type="ARBA" id="ARBA00012787"/>
    </source>
</evidence>
<feature type="region of interest" description="Disordered" evidence="6">
    <location>
        <begin position="355"/>
        <end position="396"/>
    </location>
</feature>
<evidence type="ECO:0000256" key="5">
    <source>
        <dbReference type="ARBA" id="ARBA00023235"/>
    </source>
</evidence>
<keyword evidence="5" id="KW-0413">Isomerase</keyword>
<dbReference type="GO" id="GO:0005634">
    <property type="term" value="C:nucleus"/>
    <property type="evidence" value="ECO:0007669"/>
    <property type="project" value="TreeGrafter"/>
</dbReference>
<dbReference type="EMBL" id="CP014244">
    <property type="protein sequence ID" value="AMD20328.1"/>
    <property type="molecule type" value="Genomic_DNA"/>
</dbReference>